<organism evidence="1 2">
    <name type="scientific">Altererythrobacter rubellus</name>
    <dbReference type="NCBI Taxonomy" id="2173831"/>
    <lineage>
        <taxon>Bacteria</taxon>
        <taxon>Pseudomonadati</taxon>
        <taxon>Pseudomonadota</taxon>
        <taxon>Alphaproteobacteria</taxon>
        <taxon>Sphingomonadales</taxon>
        <taxon>Erythrobacteraceae</taxon>
        <taxon>Altererythrobacter</taxon>
    </lineage>
</organism>
<dbReference type="KEGG" id="arue:QQX03_06115"/>
<proteinExistence type="predicted"/>
<dbReference type="RefSeq" id="WP_285974883.1">
    <property type="nucleotide sequence ID" value="NZ_CP127221.1"/>
</dbReference>
<dbReference type="EMBL" id="CP127221">
    <property type="protein sequence ID" value="WIW94566.1"/>
    <property type="molecule type" value="Genomic_DNA"/>
</dbReference>
<dbReference type="AlphaFoldDB" id="A0A9Y2B5Z5"/>
<protein>
    <submittedName>
        <fullName evidence="1">Uncharacterized protein</fullName>
    </submittedName>
</protein>
<keyword evidence="2" id="KW-1185">Reference proteome</keyword>
<dbReference type="Proteomes" id="UP001231445">
    <property type="component" value="Chromosome"/>
</dbReference>
<reference evidence="1 2" key="1">
    <citation type="submission" date="2023-06" db="EMBL/GenBank/DDBJ databases">
        <title>Altererythrobacter rubellus NBRC 112769 genome.</title>
        <authorList>
            <person name="Zhang K."/>
        </authorList>
    </citation>
    <scope>NUCLEOTIDE SEQUENCE [LARGE SCALE GENOMIC DNA]</scope>
    <source>
        <strain evidence="1 2">NBRC 112769</strain>
    </source>
</reference>
<gene>
    <name evidence="1" type="ORF">QQX03_06115</name>
</gene>
<name>A0A9Y2B5Z5_9SPHN</name>
<accession>A0A9Y2B5Z5</accession>
<evidence type="ECO:0000313" key="2">
    <source>
        <dbReference type="Proteomes" id="UP001231445"/>
    </source>
</evidence>
<evidence type="ECO:0000313" key="1">
    <source>
        <dbReference type="EMBL" id="WIW94566.1"/>
    </source>
</evidence>
<sequence>MRKLLIFLLLIAAGVGAAYYLGAFDRVTERRVERALTDAGVSPEMAECMAPKMVDRLTLPQLRKLERLGPEEGEDVVPLSGREALTRLERVEDREALEVLVRAGGSCAFETFLD</sequence>